<proteinExistence type="predicted"/>
<reference evidence="2 3" key="1">
    <citation type="submission" date="2019-05" db="EMBL/GenBank/DDBJ databases">
        <title>The compact genome of Giardia muris reveals important steps in the evolution of intestinal protozoan parasites.</title>
        <authorList>
            <person name="Xu F."/>
            <person name="Jimenez-Gonzalez A."/>
            <person name="Einarsson E."/>
            <person name="Astvaldsson A."/>
            <person name="Peirasmaki D."/>
            <person name="Eckmann L."/>
            <person name="Andersson J.O."/>
            <person name="Svard S.G."/>
            <person name="Jerlstrom-Hultqvist J."/>
        </authorList>
    </citation>
    <scope>NUCLEOTIDE SEQUENCE [LARGE SCALE GENOMIC DNA]</scope>
    <source>
        <strain evidence="2 3">Roberts-Thomson</strain>
    </source>
</reference>
<feature type="compositionally biased region" description="Polar residues" evidence="1">
    <location>
        <begin position="299"/>
        <end position="313"/>
    </location>
</feature>
<protein>
    <submittedName>
        <fullName evidence="2">Uncharacterized protein</fullName>
    </submittedName>
</protein>
<feature type="region of interest" description="Disordered" evidence="1">
    <location>
        <begin position="285"/>
        <end position="315"/>
    </location>
</feature>
<sequence>MSNPNQQQTGSLTLRQTYTALESSSPNAFPLDLYHQFKHLPPYRRFKISLDETDPQASPIREFCVATVSYRAQDWARQPGGACDQYLYAADKITRIHADVHEMRRNQRYQYSTGRMPFVLCPLSHHRQHTSANIPTAHLIKERLTCISECSARLRRAALRLGQRQAEINAHIERVIECATEAPVVLSTEFQDRISDPTLFYLLDSTLGELLRNRRPAIYVALPDHWIPLTDLHRATATYLRSLHSRLVDLHSFQYAIHNQTDRRELRVCCQDGIRKTLHCSIKLQSKEPEPEGTEVLSKAQSQKQRPAPSNTAVEDYPYMPSDIDIASRVVDTDLDLPTIIIKCPETYLNEPLIKAAIHAAYYRKEDTVEVVKQLLETQLMLEKQPEGTLLDETSLPHRLVLWTEGAAQNAHFSS</sequence>
<name>A0A4Z1T2D0_GIAMU</name>
<accession>A0A4Z1T2D0</accession>
<gene>
    <name evidence="2" type="ORF">GMRT_10183</name>
</gene>
<evidence type="ECO:0000256" key="1">
    <source>
        <dbReference type="SAM" id="MobiDB-lite"/>
    </source>
</evidence>
<evidence type="ECO:0000313" key="3">
    <source>
        <dbReference type="Proteomes" id="UP000315496"/>
    </source>
</evidence>
<evidence type="ECO:0000313" key="2">
    <source>
        <dbReference type="EMBL" id="TNJ26749.1"/>
    </source>
</evidence>
<organism evidence="2 3">
    <name type="scientific">Giardia muris</name>
    <dbReference type="NCBI Taxonomy" id="5742"/>
    <lineage>
        <taxon>Eukaryota</taxon>
        <taxon>Metamonada</taxon>
        <taxon>Diplomonadida</taxon>
        <taxon>Hexamitidae</taxon>
        <taxon>Giardiinae</taxon>
        <taxon>Giardia</taxon>
    </lineage>
</organism>
<keyword evidence="3" id="KW-1185">Reference proteome</keyword>
<dbReference type="VEuPathDB" id="GiardiaDB:GMRT_10183"/>
<dbReference type="AlphaFoldDB" id="A0A4Z1T2D0"/>
<comment type="caution">
    <text evidence="2">The sequence shown here is derived from an EMBL/GenBank/DDBJ whole genome shotgun (WGS) entry which is preliminary data.</text>
</comment>
<dbReference type="EMBL" id="VDLU01000004">
    <property type="protein sequence ID" value="TNJ26749.1"/>
    <property type="molecule type" value="Genomic_DNA"/>
</dbReference>
<dbReference type="Proteomes" id="UP000315496">
    <property type="component" value="Chromosome 4"/>
</dbReference>